<evidence type="ECO:0000256" key="2">
    <source>
        <dbReference type="ARBA" id="ARBA00022679"/>
    </source>
</evidence>
<dbReference type="GO" id="GO:0052913">
    <property type="term" value="F:16S rRNA (guanine(966)-N(2))-methyltransferase activity"/>
    <property type="evidence" value="ECO:0007669"/>
    <property type="project" value="UniProtKB-EC"/>
</dbReference>
<dbReference type="PROSITE" id="PS00092">
    <property type="entry name" value="N6_MTASE"/>
    <property type="match status" value="1"/>
</dbReference>
<dbReference type="Gene3D" id="3.40.50.150">
    <property type="entry name" value="Vaccinia Virus protein VP39"/>
    <property type="match status" value="1"/>
</dbReference>
<evidence type="ECO:0000256" key="1">
    <source>
        <dbReference type="ARBA" id="ARBA00022603"/>
    </source>
</evidence>
<accession>A0ABY8HA69</accession>
<dbReference type="SUPFAM" id="SSF53335">
    <property type="entry name" value="S-adenosyl-L-methionine-dependent methyltransferases"/>
    <property type="match status" value="1"/>
</dbReference>
<protein>
    <submittedName>
        <fullName evidence="3">16S rRNA (Guanine(966)-N(2))-methyltransferase RsmD</fullName>
        <ecNumber evidence="3">2.1.1.171</ecNumber>
    </submittedName>
</protein>
<dbReference type="Pfam" id="PF03602">
    <property type="entry name" value="Cons_hypoth95"/>
    <property type="match status" value="1"/>
</dbReference>
<dbReference type="PANTHER" id="PTHR43542">
    <property type="entry name" value="METHYLTRANSFERASE"/>
    <property type="match status" value="1"/>
</dbReference>
<dbReference type="Proteomes" id="UP001219037">
    <property type="component" value="Chromosome"/>
</dbReference>
<gene>
    <name evidence="3" type="primary">rsmD</name>
    <name evidence="3" type="ORF">P8192_06495</name>
</gene>
<dbReference type="InterPro" id="IPR004398">
    <property type="entry name" value="RNA_MeTrfase_RsmD"/>
</dbReference>
<keyword evidence="2 3" id="KW-0808">Transferase</keyword>
<evidence type="ECO:0000313" key="3">
    <source>
        <dbReference type="EMBL" id="WFP17744.1"/>
    </source>
</evidence>
<dbReference type="InterPro" id="IPR029063">
    <property type="entry name" value="SAM-dependent_MTases_sf"/>
</dbReference>
<organism evidence="3 4">
    <name type="scientific">Citricoccus muralis</name>
    <dbReference type="NCBI Taxonomy" id="169134"/>
    <lineage>
        <taxon>Bacteria</taxon>
        <taxon>Bacillati</taxon>
        <taxon>Actinomycetota</taxon>
        <taxon>Actinomycetes</taxon>
        <taxon>Micrococcales</taxon>
        <taxon>Micrococcaceae</taxon>
        <taxon>Citricoccus</taxon>
    </lineage>
</organism>
<reference evidence="3 4" key="1">
    <citation type="submission" date="2023-04" db="EMBL/GenBank/DDBJ databases">
        <title>Funneling lignin-derived compounds into biodiesel using alkali-halophilic Citricoccus sp. P2.</title>
        <authorList>
            <person name="Luo C.-B."/>
        </authorList>
    </citation>
    <scope>NUCLEOTIDE SEQUENCE [LARGE SCALE GENOMIC DNA]</scope>
    <source>
        <strain evidence="3 4">P2</strain>
    </source>
</reference>
<dbReference type="InterPro" id="IPR002052">
    <property type="entry name" value="DNA_methylase_N6_adenine_CS"/>
</dbReference>
<dbReference type="CDD" id="cd02440">
    <property type="entry name" value="AdoMet_MTases"/>
    <property type="match status" value="1"/>
</dbReference>
<keyword evidence="4" id="KW-1185">Reference proteome</keyword>
<dbReference type="PIRSF" id="PIRSF004553">
    <property type="entry name" value="CHP00095"/>
    <property type="match status" value="1"/>
</dbReference>
<dbReference type="RefSeq" id="WP_278159457.1">
    <property type="nucleotide sequence ID" value="NZ_CP121252.1"/>
</dbReference>
<dbReference type="PANTHER" id="PTHR43542:SF1">
    <property type="entry name" value="METHYLTRANSFERASE"/>
    <property type="match status" value="1"/>
</dbReference>
<dbReference type="EC" id="2.1.1.171" evidence="3"/>
<evidence type="ECO:0000313" key="4">
    <source>
        <dbReference type="Proteomes" id="UP001219037"/>
    </source>
</evidence>
<sequence length="195" mass="21358">MSRIVSGVAGGLPLVSVPGTGTRPTTDRTKEALFSWLESRGWLEGTAVLDLYAGSAALGCEAASRGAGEVLSVERHGKAAGVCKRNAETLNSKLGRTAVRVQNASVDTALQQLTPGQWDLILADPPYDLDGEQLNRSLELMDAVLDERGLLVLERSTRSAEPQWPQRLDVIEQRDYGETRLYFLRPRDDEQPARR</sequence>
<name>A0ABY8HA69_9MICC</name>
<dbReference type="EMBL" id="CP121252">
    <property type="protein sequence ID" value="WFP17744.1"/>
    <property type="molecule type" value="Genomic_DNA"/>
</dbReference>
<dbReference type="NCBIfam" id="TIGR00095">
    <property type="entry name" value="16S rRNA (guanine(966)-N(2))-methyltransferase RsmD"/>
    <property type="match status" value="1"/>
</dbReference>
<keyword evidence="1 3" id="KW-0489">Methyltransferase</keyword>
<proteinExistence type="predicted"/>